<feature type="transmembrane region" description="Helical" evidence="1">
    <location>
        <begin position="79"/>
        <end position="97"/>
    </location>
</feature>
<keyword evidence="1" id="KW-1133">Transmembrane helix</keyword>
<dbReference type="RefSeq" id="WP_250875000.1">
    <property type="nucleotide sequence ID" value="NZ_JALXFV010000008.1"/>
</dbReference>
<keyword evidence="1" id="KW-0812">Transmembrane</keyword>
<keyword evidence="3" id="KW-1185">Reference proteome</keyword>
<name>A0ABD6AZP7_9EURY</name>
<comment type="caution">
    <text evidence="2">The sequence shown here is derived from an EMBL/GenBank/DDBJ whole genome shotgun (WGS) entry which is preliminary data.</text>
</comment>
<reference evidence="2 3" key="1">
    <citation type="journal article" date="2019" name="Int. J. Syst. Evol. Microbiol.">
        <title>The Global Catalogue of Microorganisms (GCM) 10K type strain sequencing project: providing services to taxonomists for standard genome sequencing and annotation.</title>
        <authorList>
            <consortium name="The Broad Institute Genomics Platform"/>
            <consortium name="The Broad Institute Genome Sequencing Center for Infectious Disease"/>
            <person name="Wu L."/>
            <person name="Ma J."/>
        </authorList>
    </citation>
    <scope>NUCLEOTIDE SEQUENCE [LARGE SCALE GENOMIC DNA]</scope>
    <source>
        <strain evidence="2 3">CGMCC 1.12563</strain>
    </source>
</reference>
<sequence length="187" mass="20730">MEFRAKERVPVLTGVLSVVSLALVFAAVGRVLPTGLLPRSESLIELIPHLNTVISLTAILTILAGWRWIRRDDVAKHRLAMLTSFALFATFLVLYLYRVSLEGPSDFPAAAPESVYLYVYLPVLAVHILLAIVCVPLVYYALLLAATHTPAELRRTAHRRVGRVAASLWLVSFTLGIVVYAMLYVVF</sequence>
<accession>A0ABD6AZP7</accession>
<evidence type="ECO:0000256" key="1">
    <source>
        <dbReference type="SAM" id="Phobius"/>
    </source>
</evidence>
<gene>
    <name evidence="2" type="ORF">ACFSBT_17485</name>
</gene>
<feature type="transmembrane region" description="Helical" evidence="1">
    <location>
        <begin position="164"/>
        <end position="186"/>
    </location>
</feature>
<protein>
    <submittedName>
        <fullName evidence="2">DUF420 domain-containing protein</fullName>
    </submittedName>
</protein>
<evidence type="ECO:0000313" key="3">
    <source>
        <dbReference type="Proteomes" id="UP001597187"/>
    </source>
</evidence>
<feature type="transmembrane region" description="Helical" evidence="1">
    <location>
        <begin position="117"/>
        <end position="143"/>
    </location>
</feature>
<proteinExistence type="predicted"/>
<dbReference type="PANTHER" id="PTHR37692:SF1">
    <property type="entry name" value="DUF420 DOMAIN-CONTAINING PROTEIN"/>
    <property type="match status" value="1"/>
</dbReference>
<dbReference type="AlphaFoldDB" id="A0ABD6AZP7"/>
<evidence type="ECO:0000313" key="2">
    <source>
        <dbReference type="EMBL" id="MFD1515076.1"/>
    </source>
</evidence>
<dbReference type="InterPro" id="IPR007352">
    <property type="entry name" value="DUF420"/>
</dbReference>
<dbReference type="Proteomes" id="UP001597187">
    <property type="component" value="Unassembled WGS sequence"/>
</dbReference>
<organism evidence="2 3">
    <name type="scientific">Halomarina rubra</name>
    <dbReference type="NCBI Taxonomy" id="2071873"/>
    <lineage>
        <taxon>Archaea</taxon>
        <taxon>Methanobacteriati</taxon>
        <taxon>Methanobacteriota</taxon>
        <taxon>Stenosarchaea group</taxon>
        <taxon>Halobacteria</taxon>
        <taxon>Halobacteriales</taxon>
        <taxon>Natronomonadaceae</taxon>
        <taxon>Halomarina</taxon>
    </lineage>
</organism>
<feature type="transmembrane region" description="Helical" evidence="1">
    <location>
        <begin position="50"/>
        <end position="67"/>
    </location>
</feature>
<dbReference type="EMBL" id="JBHUDC010000008">
    <property type="protein sequence ID" value="MFD1515076.1"/>
    <property type="molecule type" value="Genomic_DNA"/>
</dbReference>
<dbReference type="PANTHER" id="PTHR37692">
    <property type="entry name" value="HYPOTHETICAL MEMBRANE SPANNING PROTEIN"/>
    <property type="match status" value="1"/>
</dbReference>
<keyword evidence="1" id="KW-0472">Membrane</keyword>
<dbReference type="Pfam" id="PF04238">
    <property type="entry name" value="DUF420"/>
    <property type="match status" value="1"/>
</dbReference>